<dbReference type="RefSeq" id="WP_114695854.1">
    <property type="nucleotide sequence ID" value="NZ_QQOH01000003.1"/>
</dbReference>
<evidence type="ECO:0000256" key="1">
    <source>
        <dbReference type="SAM" id="Phobius"/>
    </source>
</evidence>
<reference evidence="2 3" key="1">
    <citation type="submission" date="2018-07" db="EMBL/GenBank/DDBJ databases">
        <title>Motiliproteus coralliicola sp. nov., a bacterium isolated from Coral.</title>
        <authorList>
            <person name="Wang G."/>
        </authorList>
    </citation>
    <scope>NUCLEOTIDE SEQUENCE [LARGE SCALE GENOMIC DNA]</scope>
    <source>
        <strain evidence="2 3">C34</strain>
    </source>
</reference>
<protein>
    <submittedName>
        <fullName evidence="2">Uncharacterized protein</fullName>
    </submittedName>
</protein>
<name>A0A369WEC9_9GAMM</name>
<evidence type="ECO:0000313" key="3">
    <source>
        <dbReference type="Proteomes" id="UP000253769"/>
    </source>
</evidence>
<proteinExistence type="predicted"/>
<dbReference type="Proteomes" id="UP000253769">
    <property type="component" value="Unassembled WGS sequence"/>
</dbReference>
<accession>A0A369WEC9</accession>
<dbReference type="AlphaFoldDB" id="A0A369WEC9"/>
<feature type="transmembrane region" description="Helical" evidence="1">
    <location>
        <begin position="111"/>
        <end position="129"/>
    </location>
</feature>
<feature type="transmembrane region" description="Helical" evidence="1">
    <location>
        <begin position="12"/>
        <end position="34"/>
    </location>
</feature>
<gene>
    <name evidence="2" type="ORF">DV711_11500</name>
</gene>
<evidence type="ECO:0000313" key="2">
    <source>
        <dbReference type="EMBL" id="RDE19509.1"/>
    </source>
</evidence>
<keyword evidence="1" id="KW-1133">Transmembrane helix</keyword>
<feature type="transmembrane region" description="Helical" evidence="1">
    <location>
        <begin position="86"/>
        <end position="105"/>
    </location>
</feature>
<organism evidence="2 3">
    <name type="scientific">Motiliproteus coralliicola</name>
    <dbReference type="NCBI Taxonomy" id="2283196"/>
    <lineage>
        <taxon>Bacteria</taxon>
        <taxon>Pseudomonadati</taxon>
        <taxon>Pseudomonadota</taxon>
        <taxon>Gammaproteobacteria</taxon>
        <taxon>Oceanospirillales</taxon>
        <taxon>Oceanospirillaceae</taxon>
        <taxon>Motiliproteus</taxon>
    </lineage>
</organism>
<feature type="transmembrane region" description="Helical" evidence="1">
    <location>
        <begin position="60"/>
        <end position="79"/>
    </location>
</feature>
<keyword evidence="1" id="KW-0812">Transmembrane</keyword>
<keyword evidence="3" id="KW-1185">Reference proteome</keyword>
<comment type="caution">
    <text evidence="2">The sequence shown here is derived from an EMBL/GenBank/DDBJ whole genome shotgun (WGS) entry which is preliminary data.</text>
</comment>
<keyword evidence="1" id="KW-0472">Membrane</keyword>
<sequence length="137" mass="14365">MSEGSVWRWMALPLVVAAVGALVMALGTGSYLLFLDIACPDQARFEGSCYSGDLLAVEKAIFLLVAGLTGLAGVLSAYYAAPSKRFLAAQWIAFVLALVAALAVLALDWGMWPLLSAFGGGMVLGLVVAKIKQRNSV</sequence>
<dbReference type="EMBL" id="QQOH01000003">
    <property type="protein sequence ID" value="RDE19509.1"/>
    <property type="molecule type" value="Genomic_DNA"/>
</dbReference>